<name>A0A1V2WBB6_9BURK</name>
<comment type="caution">
    <text evidence="1">The sequence shown here is derived from an EMBL/GenBank/DDBJ whole genome shotgun (WGS) entry which is preliminary data.</text>
</comment>
<dbReference type="OrthoDB" id="9015628at2"/>
<proteinExistence type="predicted"/>
<dbReference type="Proteomes" id="UP000188543">
    <property type="component" value="Unassembled WGS sequence"/>
</dbReference>
<accession>A0A1V2WBB6</accession>
<sequence>MLRRVVKDHSDIKNPAMMQRADSVWNLKESGIIRAACASSVMSHRIFCFSSITRKPIPSWTSAFKAFKSTGSFFHFYYHRSINAMPRRARVIR</sequence>
<dbReference type="AlphaFoldDB" id="A0A1V2WBB6"/>
<gene>
    <name evidence="1" type="ORF">A8E72_01855</name>
</gene>
<organism evidence="1 2">
    <name type="scientific">Burkholderia cenocepacia</name>
    <dbReference type="NCBI Taxonomy" id="95486"/>
    <lineage>
        <taxon>Bacteria</taxon>
        <taxon>Pseudomonadati</taxon>
        <taxon>Pseudomonadota</taxon>
        <taxon>Betaproteobacteria</taxon>
        <taxon>Burkholderiales</taxon>
        <taxon>Burkholderiaceae</taxon>
        <taxon>Burkholderia</taxon>
        <taxon>Burkholderia cepacia complex</taxon>
    </lineage>
</organism>
<dbReference type="EMBL" id="MUTJ01000012">
    <property type="protein sequence ID" value="ONU92661.1"/>
    <property type="molecule type" value="Genomic_DNA"/>
</dbReference>
<evidence type="ECO:0000313" key="1">
    <source>
        <dbReference type="EMBL" id="ONU92661.1"/>
    </source>
</evidence>
<evidence type="ECO:0000313" key="2">
    <source>
        <dbReference type="Proteomes" id="UP000188543"/>
    </source>
</evidence>
<reference evidence="1 2" key="1">
    <citation type="submission" date="2016-08" db="EMBL/GenBank/DDBJ databases">
        <authorList>
            <person name="Seilhamer J.J."/>
        </authorList>
    </citation>
    <scope>NUCLEOTIDE SEQUENCE [LARGE SCALE GENOMIC DNA]</scope>
    <source>
        <strain evidence="1 2">VC14762</strain>
    </source>
</reference>
<protein>
    <submittedName>
        <fullName evidence="1">Uncharacterized protein</fullName>
    </submittedName>
</protein>